<dbReference type="GO" id="GO:0006631">
    <property type="term" value="P:fatty acid metabolic process"/>
    <property type="evidence" value="ECO:0007669"/>
    <property type="project" value="TreeGrafter"/>
</dbReference>
<evidence type="ECO:0000259" key="4">
    <source>
        <dbReference type="Pfam" id="PF13193"/>
    </source>
</evidence>
<reference evidence="5" key="1">
    <citation type="submission" date="2011-02" db="EMBL/GenBank/DDBJ databases">
        <title>Complete sequence of Acidovorax avenae subsp. avenae ATCC 19860.</title>
        <authorList>
            <consortium name="US DOE Joint Genome Institute"/>
            <person name="Lucas S."/>
            <person name="Copeland A."/>
            <person name="Lapidus A."/>
            <person name="Cheng J.-F."/>
            <person name="Goodwin L."/>
            <person name="Pitluck S."/>
            <person name="Chertkov O."/>
            <person name="Held B."/>
            <person name="Detter J.C."/>
            <person name="Han C."/>
            <person name="Tapia R."/>
            <person name="Land M."/>
            <person name="Hauser L."/>
            <person name="Kyrpides N."/>
            <person name="Ivanova N."/>
            <person name="Ovchinnikova G."/>
            <person name="Pagani I."/>
            <person name="Gordon S."/>
            <person name="Woyke T."/>
        </authorList>
    </citation>
    <scope>NUCLEOTIDE SEQUENCE</scope>
    <source>
        <strain evidence="5">ATCC 19860</strain>
    </source>
</reference>
<dbReference type="GO" id="GO:0008756">
    <property type="term" value="F:o-succinylbenzoate-CoA ligase activity"/>
    <property type="evidence" value="ECO:0007669"/>
    <property type="project" value="UniProtKB-EC"/>
</dbReference>
<keyword evidence="6" id="KW-1185">Reference proteome</keyword>
<evidence type="ECO:0000313" key="6">
    <source>
        <dbReference type="Proteomes" id="UP000002482"/>
    </source>
</evidence>
<sequence length="531" mass="57728">MSDPGRNDLSLLDALQRHLQNRPDRVACRWGARTWTFRQVEEDTNRIANALAEQGIGPGDRVACMTRHHVPFILLALAAMKAGAVCMPVNWRLAPAEAEYIIAHGCSRLLMVDAAFAAPYLPGGSVALPADCTVVCTDGAVPGAPAFDAWHAPHARGFRAMAPQAGDSAMQIYTSGTTGLPKGAVLSHRGLLSAVRAVVDEWHFGADGVLGNPLPTFHVAGILMLLLTLHTGGTTVACSDFEPDGFIASLAENRVTHAFLVPAMLLFMLQSPAARTTDFSALELIAYGGSPVSETLLQQAMDTFRCDFLQVYGLTEVSGPATFLSQADHRRAATEPQLLRSAGRPVGQCRLRIVDPVSLQDLPEGQTGEIWLESVRNLKEYWRDEAATQRAFPEGRGERGGWLRTGDGGYLQDGYLYIHDRIKDMVISGGENIYPAEIENLLAQHPAVADGAVVGVPDATWGEAVKACVVLRPGAQASEREIIDWMRERLAHYKCPRSVDFLEALPRNPSGKILKRVLRAPYWKDQQRSVA</sequence>
<feature type="domain" description="AMP-dependent synthetase/ligase" evidence="3">
    <location>
        <begin position="15"/>
        <end position="382"/>
    </location>
</feature>
<dbReference type="InterPro" id="IPR042099">
    <property type="entry name" value="ANL_N_sf"/>
</dbReference>
<proteinExistence type="inferred from homology"/>
<keyword evidence="2 5" id="KW-0436">Ligase</keyword>
<dbReference type="GeneID" id="34236432"/>
<dbReference type="Pfam" id="PF13193">
    <property type="entry name" value="AMP-binding_C"/>
    <property type="match status" value="1"/>
</dbReference>
<evidence type="ECO:0000256" key="1">
    <source>
        <dbReference type="ARBA" id="ARBA00006432"/>
    </source>
</evidence>
<evidence type="ECO:0000256" key="2">
    <source>
        <dbReference type="ARBA" id="ARBA00022598"/>
    </source>
</evidence>
<evidence type="ECO:0000313" key="5">
    <source>
        <dbReference type="EMBL" id="ADX43995.1"/>
    </source>
</evidence>
<dbReference type="KEGG" id="aaa:Acav_0068"/>
<feature type="domain" description="AMP-binding enzyme C-terminal" evidence="4">
    <location>
        <begin position="437"/>
        <end position="512"/>
    </location>
</feature>
<evidence type="ECO:0000259" key="3">
    <source>
        <dbReference type="Pfam" id="PF00501"/>
    </source>
</evidence>
<organism evidence="5 6">
    <name type="scientific">Paracidovorax avenae (strain ATCC 19860 / DSM 7227 / CCUG 15838 / JCM 20985 / LMG 2117 / NCPPB 1011)</name>
    <name type="common">Acidovorax avenae</name>
    <dbReference type="NCBI Taxonomy" id="643561"/>
    <lineage>
        <taxon>Bacteria</taxon>
        <taxon>Pseudomonadati</taxon>
        <taxon>Pseudomonadota</taxon>
        <taxon>Betaproteobacteria</taxon>
        <taxon>Burkholderiales</taxon>
        <taxon>Comamonadaceae</taxon>
        <taxon>Paracidovorax</taxon>
    </lineage>
</organism>
<dbReference type="InterPro" id="IPR000873">
    <property type="entry name" value="AMP-dep_synth/lig_dom"/>
</dbReference>
<dbReference type="SUPFAM" id="SSF56801">
    <property type="entry name" value="Acetyl-CoA synthetase-like"/>
    <property type="match status" value="1"/>
</dbReference>
<dbReference type="Proteomes" id="UP000002482">
    <property type="component" value="Chromosome"/>
</dbReference>
<dbReference type="InterPro" id="IPR045851">
    <property type="entry name" value="AMP-bd_C_sf"/>
</dbReference>
<dbReference type="RefSeq" id="WP_013592583.1">
    <property type="nucleotide sequence ID" value="NC_015138.1"/>
</dbReference>
<dbReference type="NCBIfam" id="NF004837">
    <property type="entry name" value="PRK06187.1"/>
    <property type="match status" value="1"/>
</dbReference>
<dbReference type="PANTHER" id="PTHR43201:SF5">
    <property type="entry name" value="MEDIUM-CHAIN ACYL-COA LIGASE ACSF2, MITOCHONDRIAL"/>
    <property type="match status" value="1"/>
</dbReference>
<dbReference type="GO" id="GO:0031956">
    <property type="term" value="F:medium-chain fatty acid-CoA ligase activity"/>
    <property type="evidence" value="ECO:0007669"/>
    <property type="project" value="TreeGrafter"/>
</dbReference>
<gene>
    <name evidence="5" type="ordered locus">Acav_0068</name>
</gene>
<dbReference type="Gene3D" id="3.40.50.12780">
    <property type="entry name" value="N-terminal domain of ligase-like"/>
    <property type="match status" value="1"/>
</dbReference>
<dbReference type="FunFam" id="3.30.300.30:FF:000008">
    <property type="entry name" value="2,3-dihydroxybenzoate-AMP ligase"/>
    <property type="match status" value="1"/>
</dbReference>
<dbReference type="EC" id="6.2.1.26" evidence="5"/>
<dbReference type="OrthoDB" id="9766486at2"/>
<accession>F0Q0B2</accession>
<name>F0Q0B2_PARA1</name>
<dbReference type="Gene3D" id="3.30.300.30">
    <property type="match status" value="1"/>
</dbReference>
<dbReference type="InterPro" id="IPR025110">
    <property type="entry name" value="AMP-bd_C"/>
</dbReference>
<dbReference type="HOGENOM" id="CLU_000022_59_0_4"/>
<dbReference type="EMBL" id="CP002521">
    <property type="protein sequence ID" value="ADX43995.1"/>
    <property type="molecule type" value="Genomic_DNA"/>
</dbReference>
<dbReference type="Pfam" id="PF00501">
    <property type="entry name" value="AMP-binding"/>
    <property type="match status" value="1"/>
</dbReference>
<dbReference type="PANTHER" id="PTHR43201">
    <property type="entry name" value="ACYL-COA SYNTHETASE"/>
    <property type="match status" value="1"/>
</dbReference>
<protein>
    <submittedName>
        <fullName evidence="5">O-succinylbenzoate--CoA ligase</fullName>
        <ecNumber evidence="5">6.2.1.26</ecNumber>
    </submittedName>
</protein>
<comment type="similarity">
    <text evidence="1">Belongs to the ATP-dependent AMP-binding enzyme family.</text>
</comment>
<dbReference type="AlphaFoldDB" id="F0Q0B2"/>